<evidence type="ECO:0000313" key="3">
    <source>
        <dbReference type="Proteomes" id="UP001153076"/>
    </source>
</evidence>
<organism evidence="2 3">
    <name type="scientific">Carnegiea gigantea</name>
    <dbReference type="NCBI Taxonomy" id="171969"/>
    <lineage>
        <taxon>Eukaryota</taxon>
        <taxon>Viridiplantae</taxon>
        <taxon>Streptophyta</taxon>
        <taxon>Embryophyta</taxon>
        <taxon>Tracheophyta</taxon>
        <taxon>Spermatophyta</taxon>
        <taxon>Magnoliopsida</taxon>
        <taxon>eudicotyledons</taxon>
        <taxon>Gunneridae</taxon>
        <taxon>Pentapetalae</taxon>
        <taxon>Caryophyllales</taxon>
        <taxon>Cactineae</taxon>
        <taxon>Cactaceae</taxon>
        <taxon>Cactoideae</taxon>
        <taxon>Echinocereeae</taxon>
        <taxon>Carnegiea</taxon>
    </lineage>
</organism>
<dbReference type="Proteomes" id="UP001153076">
    <property type="component" value="Unassembled WGS sequence"/>
</dbReference>
<dbReference type="AlphaFoldDB" id="A0A9Q1GPJ5"/>
<evidence type="ECO:0000313" key="2">
    <source>
        <dbReference type="EMBL" id="KAJ8422805.1"/>
    </source>
</evidence>
<keyword evidence="1" id="KW-0472">Membrane</keyword>
<sequence length="203" mass="22532">MVHEIKKVTKTFAGTCLASHRVLDISGCLKLNGMTPGIVNLSSSDTTSTLKPSIVDLVEDLKALTNLKGCIDTVTGECRVGQGKTTCIATFLPNPVRTNLFFCHHGLQHLTLLGKSHHLEYLEVCISYGLAYMENTTNSNKIDGLRVSEVKRVFPSLEWLELKYLPKLKSNKFHTCAHESQKLVTTYVTIGLSFTFIFLCPIK</sequence>
<keyword evidence="1" id="KW-0812">Transmembrane</keyword>
<reference evidence="2" key="1">
    <citation type="submission" date="2022-04" db="EMBL/GenBank/DDBJ databases">
        <title>Carnegiea gigantea Genome sequencing and assembly v2.</title>
        <authorList>
            <person name="Copetti D."/>
            <person name="Sanderson M.J."/>
            <person name="Burquez A."/>
            <person name="Wojciechowski M.F."/>
        </authorList>
    </citation>
    <scope>NUCLEOTIDE SEQUENCE</scope>
    <source>
        <strain evidence="2">SGP5-SGP5p</strain>
        <tissue evidence="2">Aerial part</tissue>
    </source>
</reference>
<dbReference type="EMBL" id="JAKOGI010002137">
    <property type="protein sequence ID" value="KAJ8422805.1"/>
    <property type="molecule type" value="Genomic_DNA"/>
</dbReference>
<proteinExistence type="predicted"/>
<keyword evidence="1" id="KW-1133">Transmembrane helix</keyword>
<gene>
    <name evidence="2" type="ORF">Cgig2_018006</name>
</gene>
<keyword evidence="3" id="KW-1185">Reference proteome</keyword>
<feature type="transmembrane region" description="Helical" evidence="1">
    <location>
        <begin position="184"/>
        <end position="202"/>
    </location>
</feature>
<evidence type="ECO:0000256" key="1">
    <source>
        <dbReference type="SAM" id="Phobius"/>
    </source>
</evidence>
<comment type="caution">
    <text evidence="2">The sequence shown here is derived from an EMBL/GenBank/DDBJ whole genome shotgun (WGS) entry which is preliminary data.</text>
</comment>
<protein>
    <submittedName>
        <fullName evidence="2">Uncharacterized protein</fullName>
    </submittedName>
</protein>
<name>A0A9Q1GPJ5_9CARY</name>
<accession>A0A9Q1GPJ5</accession>